<dbReference type="EMBL" id="MU865535">
    <property type="protein sequence ID" value="KAK4221559.1"/>
    <property type="molecule type" value="Genomic_DNA"/>
</dbReference>
<dbReference type="AlphaFoldDB" id="A0AAN7BF40"/>
<gene>
    <name evidence="2" type="ORF">QBC38DRAFT_513496</name>
</gene>
<dbReference type="Pfam" id="PF06985">
    <property type="entry name" value="HET"/>
    <property type="match status" value="1"/>
</dbReference>
<dbReference type="PANTHER" id="PTHR10622">
    <property type="entry name" value="HET DOMAIN-CONTAINING PROTEIN"/>
    <property type="match status" value="1"/>
</dbReference>
<evidence type="ECO:0000313" key="3">
    <source>
        <dbReference type="Proteomes" id="UP001301958"/>
    </source>
</evidence>
<comment type="caution">
    <text evidence="2">The sequence shown here is derived from an EMBL/GenBank/DDBJ whole genome shotgun (WGS) entry which is preliminary data.</text>
</comment>
<dbReference type="InterPro" id="IPR010730">
    <property type="entry name" value="HET"/>
</dbReference>
<proteinExistence type="predicted"/>
<dbReference type="Proteomes" id="UP001301958">
    <property type="component" value="Unassembled WGS sequence"/>
</dbReference>
<accession>A0AAN7BF40</accession>
<reference evidence="2" key="1">
    <citation type="journal article" date="2023" name="Mol. Phylogenet. Evol.">
        <title>Genome-scale phylogeny and comparative genomics of the fungal order Sordariales.</title>
        <authorList>
            <person name="Hensen N."/>
            <person name="Bonometti L."/>
            <person name="Westerberg I."/>
            <person name="Brannstrom I.O."/>
            <person name="Guillou S."/>
            <person name="Cros-Aarteil S."/>
            <person name="Calhoun S."/>
            <person name="Haridas S."/>
            <person name="Kuo A."/>
            <person name="Mondo S."/>
            <person name="Pangilinan J."/>
            <person name="Riley R."/>
            <person name="LaButti K."/>
            <person name="Andreopoulos B."/>
            <person name="Lipzen A."/>
            <person name="Chen C."/>
            <person name="Yan M."/>
            <person name="Daum C."/>
            <person name="Ng V."/>
            <person name="Clum A."/>
            <person name="Steindorff A."/>
            <person name="Ohm R.A."/>
            <person name="Martin F."/>
            <person name="Silar P."/>
            <person name="Natvig D.O."/>
            <person name="Lalanne C."/>
            <person name="Gautier V."/>
            <person name="Ament-Velasquez S.L."/>
            <person name="Kruys A."/>
            <person name="Hutchinson M.I."/>
            <person name="Powell A.J."/>
            <person name="Barry K."/>
            <person name="Miller A.N."/>
            <person name="Grigoriev I.V."/>
            <person name="Debuchy R."/>
            <person name="Gladieux P."/>
            <person name="Hiltunen Thoren M."/>
            <person name="Johannesson H."/>
        </authorList>
    </citation>
    <scope>NUCLEOTIDE SEQUENCE</scope>
    <source>
        <strain evidence="2">CBS 990.96</strain>
    </source>
</reference>
<organism evidence="2 3">
    <name type="scientific">Podospora fimiseda</name>
    <dbReference type="NCBI Taxonomy" id="252190"/>
    <lineage>
        <taxon>Eukaryota</taxon>
        <taxon>Fungi</taxon>
        <taxon>Dikarya</taxon>
        <taxon>Ascomycota</taxon>
        <taxon>Pezizomycotina</taxon>
        <taxon>Sordariomycetes</taxon>
        <taxon>Sordariomycetidae</taxon>
        <taxon>Sordariales</taxon>
        <taxon>Podosporaceae</taxon>
        <taxon>Podospora</taxon>
    </lineage>
</organism>
<protein>
    <submittedName>
        <fullName evidence="2">Het domain protein</fullName>
    </submittedName>
</protein>
<evidence type="ECO:0000259" key="1">
    <source>
        <dbReference type="Pfam" id="PF06985"/>
    </source>
</evidence>
<reference evidence="2" key="2">
    <citation type="submission" date="2023-05" db="EMBL/GenBank/DDBJ databases">
        <authorList>
            <consortium name="Lawrence Berkeley National Laboratory"/>
            <person name="Steindorff A."/>
            <person name="Hensen N."/>
            <person name="Bonometti L."/>
            <person name="Westerberg I."/>
            <person name="Brannstrom I.O."/>
            <person name="Guillou S."/>
            <person name="Cros-Aarteil S."/>
            <person name="Calhoun S."/>
            <person name="Haridas S."/>
            <person name="Kuo A."/>
            <person name="Mondo S."/>
            <person name="Pangilinan J."/>
            <person name="Riley R."/>
            <person name="Labutti K."/>
            <person name="Andreopoulos B."/>
            <person name="Lipzen A."/>
            <person name="Chen C."/>
            <person name="Yanf M."/>
            <person name="Daum C."/>
            <person name="Ng V."/>
            <person name="Clum A."/>
            <person name="Ohm R."/>
            <person name="Martin F."/>
            <person name="Silar P."/>
            <person name="Natvig D."/>
            <person name="Lalanne C."/>
            <person name="Gautier V."/>
            <person name="Ament-Velasquez S.L."/>
            <person name="Kruys A."/>
            <person name="Hutchinson M.I."/>
            <person name="Powell A.J."/>
            <person name="Barry K."/>
            <person name="Miller A.N."/>
            <person name="Grigoriev I.V."/>
            <person name="Debuchy R."/>
            <person name="Gladieux P."/>
            <person name="Thoren M.H."/>
            <person name="Johannesson H."/>
        </authorList>
    </citation>
    <scope>NUCLEOTIDE SEQUENCE</scope>
    <source>
        <strain evidence="2">CBS 990.96</strain>
    </source>
</reference>
<name>A0AAN7BF40_9PEZI</name>
<sequence length="261" mass="29906">MHLLNTATYQLESVLHPKQYAILSHIWGYGEVTFDDMKDISAASQKPGWEKIKNTCRLVVERGIQYAWIDTCCIDKSSSAELSEAINSMFRWYKESTVCHVYLSGLNPVYPSDHTSDYPHPDAVIANHTMTNLHKCRWFTRGWTLQELIAPLKMAFYDKRWMYRGDKQDLVNLLTTITGIESSILLDPMLLPSIPVAKRMSWAANHQTTRAEDIAYSLMGIFDVNMPMIYGEGQKSFYAFKKRLPRASMTSPCLHGLIQLV</sequence>
<feature type="domain" description="Heterokaryon incompatibility" evidence="1">
    <location>
        <begin position="20"/>
        <end position="147"/>
    </location>
</feature>
<dbReference type="PANTHER" id="PTHR10622:SF12">
    <property type="entry name" value="HET DOMAIN-CONTAINING PROTEIN"/>
    <property type="match status" value="1"/>
</dbReference>
<keyword evidence="3" id="KW-1185">Reference proteome</keyword>
<evidence type="ECO:0000313" key="2">
    <source>
        <dbReference type="EMBL" id="KAK4221559.1"/>
    </source>
</evidence>